<protein>
    <submittedName>
        <fullName evidence="4">Uncharacterized protein</fullName>
    </submittedName>
</protein>
<evidence type="ECO:0000313" key="4">
    <source>
        <dbReference type="EMBL" id="PTQ55483.1"/>
    </source>
</evidence>
<keyword evidence="2" id="KW-1133">Transmembrane helix</keyword>
<dbReference type="EMBL" id="PEBX01000109">
    <property type="protein sequence ID" value="PTQ55483.1"/>
    <property type="molecule type" value="Genomic_DNA"/>
</dbReference>
<evidence type="ECO:0000256" key="3">
    <source>
        <dbReference type="SAM" id="SignalP"/>
    </source>
</evidence>
<gene>
    <name evidence="4" type="ORF">BSOLF_1960</name>
</gene>
<comment type="caution">
    <text evidence="4">The sequence shown here is derived from an EMBL/GenBank/DDBJ whole genome shotgun (WGS) entry which is preliminary data.</text>
</comment>
<name>A0A2R6XYJ0_9BACL</name>
<feature type="signal peptide" evidence="3">
    <location>
        <begin position="1"/>
        <end position="29"/>
    </location>
</feature>
<keyword evidence="2" id="KW-0812">Transmembrane</keyword>
<feature type="compositionally biased region" description="Basic and acidic residues" evidence="1">
    <location>
        <begin position="206"/>
        <end position="217"/>
    </location>
</feature>
<feature type="transmembrane region" description="Helical" evidence="2">
    <location>
        <begin position="116"/>
        <end position="137"/>
    </location>
</feature>
<keyword evidence="2" id="KW-0472">Membrane</keyword>
<evidence type="ECO:0000313" key="5">
    <source>
        <dbReference type="Proteomes" id="UP000244338"/>
    </source>
</evidence>
<evidence type="ECO:0000256" key="1">
    <source>
        <dbReference type="SAM" id="MobiDB-lite"/>
    </source>
</evidence>
<feature type="chain" id="PRO_5015316807" evidence="3">
    <location>
        <begin position="30"/>
        <end position="217"/>
    </location>
</feature>
<dbReference type="AlphaFoldDB" id="A0A2R6XYJ0"/>
<feature type="region of interest" description="Disordered" evidence="1">
    <location>
        <begin position="184"/>
        <end position="217"/>
    </location>
</feature>
<reference evidence="5" key="1">
    <citation type="journal article" date="2018" name="Sci. Rep.">
        <title>Lignite coal burning seam in the remote Altai Mountains harbors a hydrogen-driven thermophilic microbial community.</title>
        <authorList>
            <person name="Kadnikov V.V."/>
            <person name="Mardanov A.V."/>
            <person name="Ivasenko D.A."/>
            <person name="Antsiferov D.V."/>
            <person name="Beletsky A.V."/>
            <person name="Karnachuk O.V."/>
            <person name="Ravin N.V."/>
        </authorList>
    </citation>
    <scope>NUCLEOTIDE SEQUENCE [LARGE SCALE GENOMIC DNA]</scope>
</reference>
<accession>A0A2R6XYJ0</accession>
<sequence>MKSFQKRLSLLIALTLFANTLLPIMSAHAAERNNPSVLSEQSNSYNEEMMLTGIRRNILEITEEDMIKIKRYLENQGILLGSNGVEIGKRNLYTPSAAVAAPVVAVYFIPGIGEVALLATGAIVVGGLVYYAGSWLYDQIMPYIIAFEIPKRLLKNGNTVDLSKFNQKIRGKTAYKEDGGWYIEKDETGHGGSKWKLKNPSNERVASLDENGKILRK</sequence>
<proteinExistence type="predicted"/>
<organism evidence="4 5">
    <name type="scientific">Candidatus Carbonibacillus altaicus</name>
    <dbReference type="NCBI Taxonomy" id="2163959"/>
    <lineage>
        <taxon>Bacteria</taxon>
        <taxon>Bacillati</taxon>
        <taxon>Bacillota</taxon>
        <taxon>Bacilli</taxon>
        <taxon>Bacillales</taxon>
        <taxon>Candidatus Carbonibacillus</taxon>
    </lineage>
</organism>
<keyword evidence="3" id="KW-0732">Signal</keyword>
<evidence type="ECO:0000256" key="2">
    <source>
        <dbReference type="SAM" id="Phobius"/>
    </source>
</evidence>
<dbReference type="Proteomes" id="UP000244338">
    <property type="component" value="Unassembled WGS sequence"/>
</dbReference>